<sequence length="280" mass="31397">MIDVEEGATCQDSRMASGSATDILKTGFQLYPLEKVIRKHTALRRVQINHIKALNKENGSDLFNFKKGTTTLGFVFDKGVILAVDSRASMGSIIATQNISKVIEINQYLLGTMAGGAADCTYWERHVARLCRLHELRNQERITVAHAAQMLANIFFYFRGYGLSAGTMIAGWDKNKGPQLYYVSDQGERVNGRLFSVGSGSLFAYGVIDQHYRSDMSLDEAVELATRAIYQAAHRDAYSGGFVNLYHVHENGWTKIVNYKDINELHYQYCEQKNLPGDSM</sequence>
<gene>
    <name evidence="10" type="ORF">X943_003765</name>
</gene>
<protein>
    <recommendedName>
        <fullName evidence="9">Proteasome subunit beta</fullName>
    </recommendedName>
</protein>
<dbReference type="Proteomes" id="UP001195914">
    <property type="component" value="Unassembled WGS sequence"/>
</dbReference>
<dbReference type="InterPro" id="IPR016050">
    <property type="entry name" value="Proteasome_bsu_CS"/>
</dbReference>
<organism evidence="10 11">
    <name type="scientific">Babesia divergens</name>
    <dbReference type="NCBI Taxonomy" id="32595"/>
    <lineage>
        <taxon>Eukaryota</taxon>
        <taxon>Sar</taxon>
        <taxon>Alveolata</taxon>
        <taxon>Apicomplexa</taxon>
        <taxon>Aconoidasida</taxon>
        <taxon>Piroplasmida</taxon>
        <taxon>Babesiidae</taxon>
        <taxon>Babesia</taxon>
    </lineage>
</organism>
<comment type="similarity">
    <text evidence="9">Belongs to the peptidase T1B family.</text>
</comment>
<dbReference type="PRINTS" id="PR00141">
    <property type="entry name" value="PROTEASOME"/>
</dbReference>
<keyword evidence="2 9" id="KW-0963">Cytoplasm</keyword>
<dbReference type="EMBL" id="JAHBMH010000044">
    <property type="protein sequence ID" value="KAK1936483.1"/>
    <property type="molecule type" value="Genomic_DNA"/>
</dbReference>
<proteinExistence type="inferred from homology"/>
<comment type="caution">
    <text evidence="10">The sequence shown here is derived from an EMBL/GenBank/DDBJ whole genome shotgun (WGS) entry which is preliminary data.</text>
</comment>
<keyword evidence="11" id="KW-1185">Reference proteome</keyword>
<dbReference type="GO" id="GO:0004298">
    <property type="term" value="F:threonine-type endopeptidase activity"/>
    <property type="evidence" value="ECO:0007669"/>
    <property type="project" value="UniProtKB-KW"/>
</dbReference>
<dbReference type="GO" id="GO:0005737">
    <property type="term" value="C:cytoplasm"/>
    <property type="evidence" value="ECO:0007669"/>
    <property type="project" value="UniProtKB-SubCell"/>
</dbReference>
<evidence type="ECO:0000256" key="1">
    <source>
        <dbReference type="ARBA" id="ARBA00001198"/>
    </source>
</evidence>
<comment type="catalytic activity">
    <reaction evidence="1">
        <text>Cleavage of peptide bonds with very broad specificity.</text>
        <dbReference type="EC" id="3.4.25.1"/>
    </reaction>
</comment>
<dbReference type="InterPro" id="IPR029055">
    <property type="entry name" value="Ntn_hydrolases_N"/>
</dbReference>
<evidence type="ECO:0000256" key="6">
    <source>
        <dbReference type="ARBA" id="ARBA00022942"/>
    </source>
</evidence>
<evidence type="ECO:0000313" key="10">
    <source>
        <dbReference type="EMBL" id="KAK1936483.1"/>
    </source>
</evidence>
<dbReference type="PROSITE" id="PS51476">
    <property type="entry name" value="PROTEASOME_BETA_2"/>
    <property type="match status" value="1"/>
</dbReference>
<dbReference type="CDD" id="cd03761">
    <property type="entry name" value="proteasome_beta_type_5"/>
    <property type="match status" value="1"/>
</dbReference>
<accession>A0AAD9GDK3</accession>
<dbReference type="PANTHER" id="PTHR32194">
    <property type="entry name" value="METALLOPROTEASE TLDD"/>
    <property type="match status" value="1"/>
</dbReference>
<keyword evidence="6 9" id="KW-0647">Proteasome</keyword>
<dbReference type="InterPro" id="IPR001353">
    <property type="entry name" value="Proteasome_sua/b"/>
</dbReference>
<evidence type="ECO:0000256" key="7">
    <source>
        <dbReference type="ARBA" id="ARBA00023145"/>
    </source>
</evidence>
<evidence type="ECO:0000256" key="9">
    <source>
        <dbReference type="RuleBase" id="RU004203"/>
    </source>
</evidence>
<feature type="active site" description="Nucleophile" evidence="8">
    <location>
        <position position="69"/>
    </location>
</feature>
<dbReference type="InterPro" id="IPR000243">
    <property type="entry name" value="Pept_T1A_subB"/>
</dbReference>
<dbReference type="PROSITE" id="PS00854">
    <property type="entry name" value="PROTEASOME_BETA_1"/>
    <property type="match status" value="1"/>
</dbReference>
<dbReference type="GO" id="GO:0005634">
    <property type="term" value="C:nucleus"/>
    <property type="evidence" value="ECO:0007669"/>
    <property type="project" value="UniProtKB-SubCell"/>
</dbReference>
<evidence type="ECO:0000256" key="8">
    <source>
        <dbReference type="PIRSR" id="PIRSR600243-1"/>
    </source>
</evidence>
<keyword evidence="4" id="KW-0888">Threonine protease</keyword>
<keyword evidence="3" id="KW-0645">Protease</keyword>
<keyword evidence="9" id="KW-0539">Nucleus</keyword>
<reference evidence="10" key="1">
    <citation type="journal article" date="2014" name="Nucleic Acids Res.">
        <title>The evolutionary dynamics of variant antigen genes in Babesia reveal a history of genomic innovation underlying host-parasite interaction.</title>
        <authorList>
            <person name="Jackson A.P."/>
            <person name="Otto T.D."/>
            <person name="Darby A."/>
            <person name="Ramaprasad A."/>
            <person name="Xia D."/>
            <person name="Echaide I.E."/>
            <person name="Farber M."/>
            <person name="Gahlot S."/>
            <person name="Gamble J."/>
            <person name="Gupta D."/>
            <person name="Gupta Y."/>
            <person name="Jackson L."/>
            <person name="Malandrin L."/>
            <person name="Malas T.B."/>
            <person name="Moussa E."/>
            <person name="Nair M."/>
            <person name="Reid A.J."/>
            <person name="Sanders M."/>
            <person name="Sharma J."/>
            <person name="Tracey A."/>
            <person name="Quail M.A."/>
            <person name="Weir W."/>
            <person name="Wastling J.M."/>
            <person name="Hall N."/>
            <person name="Willadsen P."/>
            <person name="Lingelbach K."/>
            <person name="Shiels B."/>
            <person name="Tait A."/>
            <person name="Berriman M."/>
            <person name="Allred D.R."/>
            <person name="Pain A."/>
        </authorList>
    </citation>
    <scope>NUCLEOTIDE SEQUENCE</scope>
    <source>
        <strain evidence="10">1802A</strain>
    </source>
</reference>
<evidence type="ECO:0000313" key="11">
    <source>
        <dbReference type="Proteomes" id="UP001195914"/>
    </source>
</evidence>
<comment type="function">
    <text evidence="9">Component of the proteasome, a multicatalytic proteinase complex which is characterized by its ability to cleave peptides with Arg, Phe, Tyr, Leu, and Glu adjacent to the leaving group at neutral or slightly basic pH. The proteasome has an ATP-dependent proteolytic activity.</text>
</comment>
<dbReference type="PANTHER" id="PTHR32194:SF3">
    <property type="entry name" value="PROTEASOME SUBUNIT BETA"/>
    <property type="match status" value="1"/>
</dbReference>
<evidence type="ECO:0000256" key="3">
    <source>
        <dbReference type="ARBA" id="ARBA00022670"/>
    </source>
</evidence>
<reference evidence="10" key="2">
    <citation type="submission" date="2021-05" db="EMBL/GenBank/DDBJ databases">
        <authorList>
            <person name="Pain A."/>
        </authorList>
    </citation>
    <scope>NUCLEOTIDE SEQUENCE</scope>
    <source>
        <strain evidence="10">1802A</strain>
    </source>
</reference>
<evidence type="ECO:0000256" key="5">
    <source>
        <dbReference type="ARBA" id="ARBA00022801"/>
    </source>
</evidence>
<keyword evidence="5" id="KW-0378">Hydrolase</keyword>
<dbReference type="Gene3D" id="3.60.20.10">
    <property type="entry name" value="Glutamine Phosphoribosylpyrophosphate, subunit 1, domain 1"/>
    <property type="match status" value="1"/>
</dbReference>
<dbReference type="Pfam" id="PF00227">
    <property type="entry name" value="Proteasome"/>
    <property type="match status" value="1"/>
</dbReference>
<comment type="subcellular location">
    <subcellularLocation>
        <location evidence="9">Cytoplasm</location>
    </subcellularLocation>
    <subcellularLocation>
        <location evidence="9">Nucleus</location>
    </subcellularLocation>
</comment>
<keyword evidence="7" id="KW-0865">Zymogen</keyword>
<dbReference type="AlphaFoldDB" id="A0AAD9GDK3"/>
<comment type="subunit">
    <text evidence="9">Component of the proteasome complex.</text>
</comment>
<evidence type="ECO:0000256" key="2">
    <source>
        <dbReference type="ARBA" id="ARBA00022490"/>
    </source>
</evidence>
<evidence type="ECO:0000256" key="4">
    <source>
        <dbReference type="ARBA" id="ARBA00022698"/>
    </source>
</evidence>
<dbReference type="GO" id="GO:0005839">
    <property type="term" value="C:proteasome core complex"/>
    <property type="evidence" value="ECO:0007669"/>
    <property type="project" value="InterPro"/>
</dbReference>
<dbReference type="GO" id="GO:0051603">
    <property type="term" value="P:proteolysis involved in protein catabolic process"/>
    <property type="evidence" value="ECO:0007669"/>
    <property type="project" value="InterPro"/>
</dbReference>
<name>A0AAD9GDK3_BABDI</name>
<dbReference type="InterPro" id="IPR023333">
    <property type="entry name" value="Proteasome_suB-type"/>
</dbReference>
<dbReference type="SUPFAM" id="SSF56235">
    <property type="entry name" value="N-terminal nucleophile aminohydrolases (Ntn hydrolases)"/>
    <property type="match status" value="1"/>
</dbReference>